<dbReference type="PIRSF" id="PIRSF008502">
    <property type="entry name" value="UCP008502"/>
    <property type="match status" value="1"/>
</dbReference>
<name>A0A150X1X4_9BACT</name>
<dbReference type="STRING" id="333140.AWW68_16840"/>
<dbReference type="AlphaFoldDB" id="A0A150X1X4"/>
<evidence type="ECO:0000313" key="1">
    <source>
        <dbReference type="EMBL" id="KYG72572.1"/>
    </source>
</evidence>
<keyword evidence="2" id="KW-1185">Reference proteome</keyword>
<dbReference type="Gene3D" id="3.30.70.1260">
    <property type="entry name" value="bacterial protein sp0830 like"/>
    <property type="match status" value="1"/>
</dbReference>
<dbReference type="Gene3D" id="3.30.70.1280">
    <property type="entry name" value="SP0830-like domains"/>
    <property type="match status" value="1"/>
</dbReference>
<protein>
    <recommendedName>
        <fullName evidence="3">DUF1697 domain-containing protein</fullName>
    </recommendedName>
</protein>
<dbReference type="PANTHER" id="PTHR36439:SF1">
    <property type="entry name" value="DUF1697 DOMAIN-CONTAINING PROTEIN"/>
    <property type="match status" value="1"/>
</dbReference>
<accession>A0A150X1X4</accession>
<comment type="caution">
    <text evidence="1">The sequence shown here is derived from an EMBL/GenBank/DDBJ whole genome shotgun (WGS) entry which is preliminary data.</text>
</comment>
<organism evidence="1 2">
    <name type="scientific">Roseivirga spongicola</name>
    <dbReference type="NCBI Taxonomy" id="333140"/>
    <lineage>
        <taxon>Bacteria</taxon>
        <taxon>Pseudomonadati</taxon>
        <taxon>Bacteroidota</taxon>
        <taxon>Cytophagia</taxon>
        <taxon>Cytophagales</taxon>
        <taxon>Roseivirgaceae</taxon>
        <taxon>Roseivirga</taxon>
    </lineage>
</organism>
<proteinExistence type="predicted"/>
<reference evidence="1 2" key="1">
    <citation type="submission" date="2016-01" db="EMBL/GenBank/DDBJ databases">
        <title>Genome sequencing of Roseivirga spongicola UST030701-084.</title>
        <authorList>
            <person name="Selvaratnam C."/>
            <person name="Thevarajoo S."/>
            <person name="Goh K.M."/>
            <person name="Ee R."/>
            <person name="Chan K.-G."/>
            <person name="Chong C.S."/>
        </authorList>
    </citation>
    <scope>NUCLEOTIDE SEQUENCE [LARGE SCALE GENOMIC DNA]</scope>
    <source>
        <strain evidence="1 2">UST030701-084</strain>
    </source>
</reference>
<dbReference type="PANTHER" id="PTHR36439">
    <property type="entry name" value="BLL4334 PROTEIN"/>
    <property type="match status" value="1"/>
</dbReference>
<evidence type="ECO:0008006" key="3">
    <source>
        <dbReference type="Google" id="ProtNLM"/>
    </source>
</evidence>
<sequence length="173" mass="19535">MKIWIVLLRGINVGGYHIVPMKELRQLLENNGFEKVATYIQSGNIVCSYPTNPSHKISTLIEQKFGFKPSIFALTVENLMSVIENNPYPGDGGKMVHFFFFHSSPSSVDYNTLDDVKAKNEHYQLIDNVLYLHAPDGIGRSKMVDKIPKAFAKAEMTARNLNTINKLAEMVEE</sequence>
<dbReference type="Proteomes" id="UP000075606">
    <property type="component" value="Unassembled WGS sequence"/>
</dbReference>
<dbReference type="OrthoDB" id="9806494at2"/>
<evidence type="ECO:0000313" key="2">
    <source>
        <dbReference type="Proteomes" id="UP000075606"/>
    </source>
</evidence>
<dbReference type="SUPFAM" id="SSF160379">
    <property type="entry name" value="SP0830-like"/>
    <property type="match status" value="1"/>
</dbReference>
<dbReference type="RefSeq" id="WP_068224438.1">
    <property type="nucleotide sequence ID" value="NZ_LRPC01000029.1"/>
</dbReference>
<dbReference type="InterPro" id="IPR012545">
    <property type="entry name" value="DUF1697"/>
</dbReference>
<dbReference type="Pfam" id="PF08002">
    <property type="entry name" value="DUF1697"/>
    <property type="match status" value="1"/>
</dbReference>
<dbReference type="EMBL" id="LRPC01000029">
    <property type="protein sequence ID" value="KYG72572.1"/>
    <property type="molecule type" value="Genomic_DNA"/>
</dbReference>
<gene>
    <name evidence="1" type="ORF">AWW68_16840</name>
</gene>